<reference evidence="2 3" key="1">
    <citation type="submission" date="2023-10" db="EMBL/GenBank/DDBJ databases">
        <title>Chromosome-scale genome assembly provides insights into flower coloration mechanisms of Canna indica.</title>
        <authorList>
            <person name="Li C."/>
        </authorList>
    </citation>
    <scope>NUCLEOTIDE SEQUENCE [LARGE SCALE GENOMIC DNA]</scope>
    <source>
        <tissue evidence="2">Flower</tissue>
    </source>
</reference>
<keyword evidence="3" id="KW-1185">Reference proteome</keyword>
<name>A0AAQ3JWK9_9LILI</name>
<evidence type="ECO:0000313" key="2">
    <source>
        <dbReference type="EMBL" id="WOK96718.1"/>
    </source>
</evidence>
<organism evidence="2 3">
    <name type="scientific">Canna indica</name>
    <name type="common">Indian-shot</name>
    <dbReference type="NCBI Taxonomy" id="4628"/>
    <lineage>
        <taxon>Eukaryota</taxon>
        <taxon>Viridiplantae</taxon>
        <taxon>Streptophyta</taxon>
        <taxon>Embryophyta</taxon>
        <taxon>Tracheophyta</taxon>
        <taxon>Spermatophyta</taxon>
        <taxon>Magnoliopsida</taxon>
        <taxon>Liliopsida</taxon>
        <taxon>Zingiberales</taxon>
        <taxon>Cannaceae</taxon>
        <taxon>Canna</taxon>
    </lineage>
</organism>
<dbReference type="AlphaFoldDB" id="A0AAQ3JWK9"/>
<evidence type="ECO:0000313" key="3">
    <source>
        <dbReference type="Proteomes" id="UP001327560"/>
    </source>
</evidence>
<keyword evidence="1" id="KW-0732">Signal</keyword>
<protein>
    <recommendedName>
        <fullName evidence="4">Secreted protein</fullName>
    </recommendedName>
</protein>
<sequence>MTNRRRPVHGTILLALLWGTNRPSSSANDVVLKPLLAEAEASQKWVAAADQGITVTAATRMVVRRRRVVVRRRRRVVMRRRVVVVVVMTHFPEINWSTRFRQEENTRKEIPTDLSIPVQEKERLRINNMQRSLLPHRINKRRIHCKMESKAP</sequence>
<feature type="chain" id="PRO_5042846614" description="Secreted protein" evidence="1">
    <location>
        <begin position="28"/>
        <end position="152"/>
    </location>
</feature>
<evidence type="ECO:0000256" key="1">
    <source>
        <dbReference type="SAM" id="SignalP"/>
    </source>
</evidence>
<accession>A0AAQ3JWK9</accession>
<dbReference type="EMBL" id="CP136891">
    <property type="protein sequence ID" value="WOK96718.1"/>
    <property type="molecule type" value="Genomic_DNA"/>
</dbReference>
<evidence type="ECO:0008006" key="4">
    <source>
        <dbReference type="Google" id="ProtNLM"/>
    </source>
</evidence>
<feature type="signal peptide" evidence="1">
    <location>
        <begin position="1"/>
        <end position="27"/>
    </location>
</feature>
<proteinExistence type="predicted"/>
<gene>
    <name evidence="2" type="ORF">Cni_G05425</name>
</gene>
<dbReference type="Proteomes" id="UP001327560">
    <property type="component" value="Chromosome 2"/>
</dbReference>